<keyword evidence="4" id="KW-0547">Nucleotide-binding</keyword>
<dbReference type="STRING" id="13706.A0A1X2H5D3"/>
<dbReference type="PROSITE" id="PS51194">
    <property type="entry name" value="HELICASE_CTER"/>
    <property type="match status" value="1"/>
</dbReference>
<gene>
    <name evidence="15" type="ORF">BCR43DRAFT_382547</name>
</gene>
<dbReference type="GO" id="GO:0005634">
    <property type="term" value="C:nucleus"/>
    <property type="evidence" value="ECO:0007669"/>
    <property type="project" value="UniProtKB-SubCell"/>
</dbReference>
<evidence type="ECO:0000256" key="7">
    <source>
        <dbReference type="ARBA" id="ARBA00022806"/>
    </source>
</evidence>
<keyword evidence="6 15" id="KW-0378">Hydrolase</keyword>
<evidence type="ECO:0000256" key="10">
    <source>
        <dbReference type="ARBA" id="ARBA00023204"/>
    </source>
</evidence>
<evidence type="ECO:0000256" key="11">
    <source>
        <dbReference type="ARBA" id="ARBA00023242"/>
    </source>
</evidence>
<evidence type="ECO:0000259" key="13">
    <source>
        <dbReference type="PROSITE" id="PS51192"/>
    </source>
</evidence>
<accession>A0A1X2H5D3</accession>
<dbReference type="GO" id="GO:0005524">
    <property type="term" value="F:ATP binding"/>
    <property type="evidence" value="ECO:0007669"/>
    <property type="project" value="UniProtKB-KW"/>
</dbReference>
<dbReference type="GO" id="GO:0032392">
    <property type="term" value="P:DNA geometric change"/>
    <property type="evidence" value="ECO:0007669"/>
    <property type="project" value="EnsemblFungi"/>
</dbReference>
<dbReference type="FunFam" id="3.40.50.300:FF:000332">
    <property type="entry name" value="DNA repair and recombination protein RAD54-like"/>
    <property type="match status" value="1"/>
</dbReference>
<dbReference type="FunCoup" id="A0A1X2H5D3">
    <property type="interactions" value="501"/>
</dbReference>
<dbReference type="EMBL" id="MCGN01000009">
    <property type="protein sequence ID" value="ORY93595.1"/>
    <property type="molecule type" value="Genomic_DNA"/>
</dbReference>
<evidence type="ECO:0000313" key="15">
    <source>
        <dbReference type="EMBL" id="ORY93595.1"/>
    </source>
</evidence>
<evidence type="ECO:0000256" key="5">
    <source>
        <dbReference type="ARBA" id="ARBA00022763"/>
    </source>
</evidence>
<comment type="caution">
    <text evidence="15">The sequence shown here is derived from an EMBL/GenBank/DDBJ whole genome shotgun (WGS) entry which is preliminary data.</text>
</comment>
<protein>
    <submittedName>
        <fullName evidence="15">P-loop containing nucleoside triphosphate hydrolase protein</fullName>
    </submittedName>
</protein>
<dbReference type="PANTHER" id="PTHR45629">
    <property type="entry name" value="SNF2/RAD54 FAMILY MEMBER"/>
    <property type="match status" value="1"/>
</dbReference>
<keyword evidence="10" id="KW-0234">DNA repair</keyword>
<comment type="similarity">
    <text evidence="2">Belongs to the SNF2/RAD54 helicase family.</text>
</comment>
<feature type="compositionally biased region" description="Basic and acidic residues" evidence="12">
    <location>
        <begin position="123"/>
        <end position="133"/>
    </location>
</feature>
<dbReference type="PANTHER" id="PTHR45629:SF7">
    <property type="entry name" value="DNA EXCISION REPAIR PROTEIN ERCC-6-RELATED"/>
    <property type="match status" value="1"/>
</dbReference>
<dbReference type="SMART" id="SM00490">
    <property type="entry name" value="HELICc"/>
    <property type="match status" value="1"/>
</dbReference>
<dbReference type="PROSITE" id="PS51192">
    <property type="entry name" value="HELICASE_ATP_BIND_1"/>
    <property type="match status" value="1"/>
</dbReference>
<evidence type="ECO:0000256" key="2">
    <source>
        <dbReference type="ARBA" id="ARBA00007025"/>
    </source>
</evidence>
<dbReference type="InterPro" id="IPR038718">
    <property type="entry name" value="SNF2-like_sf"/>
</dbReference>
<dbReference type="SMART" id="SM00487">
    <property type="entry name" value="DEXDc"/>
    <property type="match status" value="1"/>
</dbReference>
<dbReference type="GO" id="GO:0000722">
    <property type="term" value="P:telomere maintenance via recombination"/>
    <property type="evidence" value="ECO:0007669"/>
    <property type="project" value="EnsemblFungi"/>
</dbReference>
<dbReference type="GO" id="GO:0015616">
    <property type="term" value="F:DNA translocase activity"/>
    <property type="evidence" value="ECO:0007669"/>
    <property type="project" value="EnsemblFungi"/>
</dbReference>
<comment type="subcellular location">
    <subcellularLocation>
        <location evidence="1">Nucleus</location>
    </subcellularLocation>
</comment>
<dbReference type="SUPFAM" id="SSF52540">
    <property type="entry name" value="P-loop containing nucleoside triphosphate hydrolases"/>
    <property type="match status" value="2"/>
</dbReference>
<dbReference type="Proteomes" id="UP000242180">
    <property type="component" value="Unassembled WGS sequence"/>
</dbReference>
<evidence type="ECO:0000256" key="8">
    <source>
        <dbReference type="ARBA" id="ARBA00022840"/>
    </source>
</evidence>
<dbReference type="InterPro" id="IPR000330">
    <property type="entry name" value="SNF2_N"/>
</dbReference>
<dbReference type="GO" id="GO:0007534">
    <property type="term" value="P:gene conversion at mating-type locus"/>
    <property type="evidence" value="ECO:0007669"/>
    <property type="project" value="EnsemblFungi"/>
</dbReference>
<dbReference type="GO" id="GO:0035861">
    <property type="term" value="C:site of double-strand break"/>
    <property type="evidence" value="ECO:0007669"/>
    <property type="project" value="EnsemblFungi"/>
</dbReference>
<dbReference type="GO" id="GO:0006338">
    <property type="term" value="P:chromatin remodeling"/>
    <property type="evidence" value="ECO:0007669"/>
    <property type="project" value="EnsemblFungi"/>
</dbReference>
<dbReference type="OMA" id="YTEHERM"/>
<dbReference type="InParanoid" id="A0A1X2H5D3"/>
<dbReference type="Gene3D" id="3.40.50.10810">
    <property type="entry name" value="Tandem AAA-ATPase domain"/>
    <property type="match status" value="1"/>
</dbReference>
<keyword evidence="5" id="KW-0227">DNA damage</keyword>
<dbReference type="CDD" id="cd18793">
    <property type="entry name" value="SF2_C_SNF"/>
    <property type="match status" value="1"/>
</dbReference>
<dbReference type="InterPro" id="IPR049730">
    <property type="entry name" value="SNF2/RAD54-like_C"/>
</dbReference>
<evidence type="ECO:0000313" key="16">
    <source>
        <dbReference type="Proteomes" id="UP000242180"/>
    </source>
</evidence>
<dbReference type="InterPro" id="IPR050496">
    <property type="entry name" value="SNF2_RAD54_helicase_repair"/>
</dbReference>
<dbReference type="Pfam" id="PF08658">
    <property type="entry name" value="Rad54_N"/>
    <property type="match status" value="1"/>
</dbReference>
<sequence length="806" mass="91479">MLLKRPKSERSALSAALPVPESKYPKRKRANISYKLNVEELDHSSDDDFDGGDDHDAKRRCIRSLNDLSNITRGFNPLSRPSSKDYDPLMVLKRKFAVPVTNPLSMQPDSYGERKTLGLRRRPNTDRLLHDPNAEDALILWDPKDEPKEPENKDSENAPPPAAVSAEKTKQQRPNKSLSEILGLKKKERKKVPVVVDPVLVKILRPHQVEGLKFLYRCTTGKVLPDAHGCIMADEMGLGKTLQCIALVWTLLRQSGLSGKPTIQKAIVTCPSSLVKNWANEFVKWLGENRVRPLVVDNGGSKDKISAVKRWAAAQGQLVNPGKYHKTRKLVYLYAYNGIVLVISYESLRSYTKYLKDSPIGLLLCDEGHRLKNGASLLFQELNSLSVKRRVILSGTPIQNDLMEYYSLFDFANPGLLGTPAEFRKNFENPILHGRDADATDKERQISDEKVAEFWGIVSKFTIRRTNDILTKYLPIKLEHVVFCKLAPLQVDLYNAYLKSSEIRRLVADEKSQALKAITILKKLCNHPGLLSLPEDISGSAKVIPESYYPSGRHPQVNPAFSGKFQVLERMLAKIRKETDDKVVIVSNYTQTLDLMQTFCRQKQYGVLRLDGTMTVQKRQKLVDRFNDPEGDEFVFLLSSKAGGCGLNLIGANRLVLFDPDWNPASDQQALARIWRDGQRKDCFIYRLIAAGTIEEKIFQRQSHKQSISNCVVDEATDTERHFSRNDMRQLFQLNLESECETHETFKCKRCMKGKQVKEAEAMQYGDASTWDHFDKDLVRLPDPVLRTEAGKGIVSYVFEYVSHMK</sequence>
<evidence type="ECO:0000256" key="9">
    <source>
        <dbReference type="ARBA" id="ARBA00023125"/>
    </source>
</evidence>
<reference evidence="15 16" key="1">
    <citation type="submission" date="2016-07" db="EMBL/GenBank/DDBJ databases">
        <title>Pervasive Adenine N6-methylation of Active Genes in Fungi.</title>
        <authorList>
            <consortium name="DOE Joint Genome Institute"/>
            <person name="Mondo S.J."/>
            <person name="Dannebaum R.O."/>
            <person name="Kuo R.C."/>
            <person name="Labutti K."/>
            <person name="Haridas S."/>
            <person name="Kuo A."/>
            <person name="Salamov A."/>
            <person name="Ahrendt S.R."/>
            <person name="Lipzen A."/>
            <person name="Sullivan W."/>
            <person name="Andreopoulos W.B."/>
            <person name="Clum A."/>
            <person name="Lindquist E."/>
            <person name="Daum C."/>
            <person name="Ramamoorthy G.K."/>
            <person name="Gryganskyi A."/>
            <person name="Culley D."/>
            <person name="Magnuson J.K."/>
            <person name="James T.Y."/>
            <person name="O'Malley M.A."/>
            <person name="Stajich J.E."/>
            <person name="Spatafora J.W."/>
            <person name="Visel A."/>
            <person name="Grigoriev I.V."/>
        </authorList>
    </citation>
    <scope>NUCLEOTIDE SEQUENCE [LARGE SCALE GENOMIC DNA]</scope>
    <source>
        <strain evidence="15 16">NRRL 2496</strain>
    </source>
</reference>
<evidence type="ECO:0000256" key="12">
    <source>
        <dbReference type="SAM" id="MobiDB-lite"/>
    </source>
</evidence>
<feature type="domain" description="Helicase ATP-binding" evidence="13">
    <location>
        <begin position="221"/>
        <end position="415"/>
    </location>
</feature>
<keyword evidence="9" id="KW-0238">DNA-binding</keyword>
<feature type="compositionally biased region" description="Basic and acidic residues" evidence="12">
    <location>
        <begin position="142"/>
        <end position="156"/>
    </location>
</feature>
<dbReference type="Pfam" id="PF00271">
    <property type="entry name" value="Helicase_C"/>
    <property type="match status" value="1"/>
</dbReference>
<organism evidence="15 16">
    <name type="scientific">Syncephalastrum racemosum</name>
    <name type="common">Filamentous fungus</name>
    <dbReference type="NCBI Taxonomy" id="13706"/>
    <lineage>
        <taxon>Eukaryota</taxon>
        <taxon>Fungi</taxon>
        <taxon>Fungi incertae sedis</taxon>
        <taxon>Mucoromycota</taxon>
        <taxon>Mucoromycotina</taxon>
        <taxon>Mucoromycetes</taxon>
        <taxon>Mucorales</taxon>
        <taxon>Syncephalastraceae</taxon>
        <taxon>Syncephalastrum</taxon>
    </lineage>
</organism>
<evidence type="ECO:0000256" key="1">
    <source>
        <dbReference type="ARBA" id="ARBA00004123"/>
    </source>
</evidence>
<evidence type="ECO:0000256" key="4">
    <source>
        <dbReference type="ARBA" id="ARBA00022741"/>
    </source>
</evidence>
<feature type="region of interest" description="Disordered" evidence="12">
    <location>
        <begin position="1"/>
        <end position="28"/>
    </location>
</feature>
<dbReference type="GO" id="GO:0006311">
    <property type="term" value="P:meiotic gene conversion"/>
    <property type="evidence" value="ECO:0007669"/>
    <property type="project" value="EnsemblFungi"/>
</dbReference>
<dbReference type="GO" id="GO:0016817">
    <property type="term" value="F:hydrolase activity, acting on acid anhydrides"/>
    <property type="evidence" value="ECO:0007669"/>
    <property type="project" value="InterPro"/>
</dbReference>
<keyword evidence="7" id="KW-0347">Helicase</keyword>
<dbReference type="GO" id="GO:0030491">
    <property type="term" value="P:heteroduplex formation"/>
    <property type="evidence" value="ECO:0007669"/>
    <property type="project" value="EnsemblFungi"/>
</dbReference>
<proteinExistence type="inferred from homology"/>
<dbReference type="Gene3D" id="3.40.50.300">
    <property type="entry name" value="P-loop containing nucleotide triphosphate hydrolases"/>
    <property type="match status" value="1"/>
</dbReference>
<name>A0A1X2H5D3_SYNRA</name>
<feature type="compositionally biased region" description="Basic and acidic residues" evidence="12">
    <location>
        <begin position="1"/>
        <end position="10"/>
    </location>
</feature>
<dbReference type="GO" id="GO:0003677">
    <property type="term" value="F:DNA binding"/>
    <property type="evidence" value="ECO:0007669"/>
    <property type="project" value="UniProtKB-KW"/>
</dbReference>
<dbReference type="InterPro" id="IPR001650">
    <property type="entry name" value="Helicase_C-like"/>
</dbReference>
<dbReference type="Gene3D" id="1.20.120.850">
    <property type="entry name" value="SWI2/SNF2 ATPases, N-terminal domain"/>
    <property type="match status" value="1"/>
</dbReference>
<dbReference type="Pfam" id="PF00176">
    <property type="entry name" value="SNF2-rel_dom"/>
    <property type="match status" value="1"/>
</dbReference>
<dbReference type="AlphaFoldDB" id="A0A1X2H5D3"/>
<keyword evidence="16" id="KW-1185">Reference proteome</keyword>
<feature type="region of interest" description="Disordered" evidence="12">
    <location>
        <begin position="102"/>
        <end position="178"/>
    </location>
</feature>
<dbReference type="OrthoDB" id="413460at2759"/>
<dbReference type="InterPro" id="IPR027417">
    <property type="entry name" value="P-loop_NTPase"/>
</dbReference>
<dbReference type="InterPro" id="IPR013967">
    <property type="entry name" value="Rad54_N"/>
</dbReference>
<keyword evidence="11" id="KW-0539">Nucleus</keyword>
<dbReference type="GO" id="GO:0045003">
    <property type="term" value="P:double-strand break repair via synthesis-dependent strand annealing"/>
    <property type="evidence" value="ECO:0007669"/>
    <property type="project" value="TreeGrafter"/>
</dbReference>
<dbReference type="GO" id="GO:0004386">
    <property type="term" value="F:helicase activity"/>
    <property type="evidence" value="ECO:0007669"/>
    <property type="project" value="UniProtKB-KW"/>
</dbReference>
<feature type="domain" description="Helicase C-terminal" evidence="14">
    <location>
        <begin position="567"/>
        <end position="724"/>
    </location>
</feature>
<evidence type="ECO:0000256" key="6">
    <source>
        <dbReference type="ARBA" id="ARBA00022801"/>
    </source>
</evidence>
<evidence type="ECO:0000259" key="14">
    <source>
        <dbReference type="PROSITE" id="PS51194"/>
    </source>
</evidence>
<dbReference type="InterPro" id="IPR014001">
    <property type="entry name" value="Helicase_ATP-bd"/>
</dbReference>
<keyword evidence="3" id="KW-0597">Phosphoprotein</keyword>
<evidence type="ECO:0000256" key="3">
    <source>
        <dbReference type="ARBA" id="ARBA00022553"/>
    </source>
</evidence>
<dbReference type="GO" id="GO:0007131">
    <property type="term" value="P:reciprocal meiotic recombination"/>
    <property type="evidence" value="ECO:0007669"/>
    <property type="project" value="EnsemblFungi"/>
</dbReference>
<keyword evidence="8" id="KW-0067">ATP-binding</keyword>